<proteinExistence type="predicted"/>
<protein>
    <submittedName>
        <fullName evidence="1">Uncharacterized protein</fullName>
    </submittedName>
</protein>
<evidence type="ECO:0000313" key="1">
    <source>
        <dbReference type="EMBL" id="GBN31293.1"/>
    </source>
</evidence>
<comment type="caution">
    <text evidence="1">The sequence shown here is derived from an EMBL/GenBank/DDBJ whole genome shotgun (WGS) entry which is preliminary data.</text>
</comment>
<dbReference type="OrthoDB" id="6431520at2759"/>
<name>A0A4Y2MX74_ARAVE</name>
<accession>A0A4Y2MX74</accession>
<evidence type="ECO:0000313" key="2">
    <source>
        <dbReference type="Proteomes" id="UP000499080"/>
    </source>
</evidence>
<dbReference type="Proteomes" id="UP000499080">
    <property type="component" value="Unassembled WGS sequence"/>
</dbReference>
<dbReference type="AlphaFoldDB" id="A0A4Y2MX74"/>
<organism evidence="1 2">
    <name type="scientific">Araneus ventricosus</name>
    <name type="common">Orbweaver spider</name>
    <name type="synonym">Epeira ventricosa</name>
    <dbReference type="NCBI Taxonomy" id="182803"/>
    <lineage>
        <taxon>Eukaryota</taxon>
        <taxon>Metazoa</taxon>
        <taxon>Ecdysozoa</taxon>
        <taxon>Arthropoda</taxon>
        <taxon>Chelicerata</taxon>
        <taxon>Arachnida</taxon>
        <taxon>Araneae</taxon>
        <taxon>Araneomorphae</taxon>
        <taxon>Entelegynae</taxon>
        <taxon>Araneoidea</taxon>
        <taxon>Araneidae</taxon>
        <taxon>Araneus</taxon>
    </lineage>
</organism>
<gene>
    <name evidence="1" type="ORF">AVEN_10315_1</name>
</gene>
<keyword evidence="2" id="KW-1185">Reference proteome</keyword>
<reference evidence="1 2" key="1">
    <citation type="journal article" date="2019" name="Sci. Rep.">
        <title>Orb-weaving spider Araneus ventricosus genome elucidates the spidroin gene catalogue.</title>
        <authorList>
            <person name="Kono N."/>
            <person name="Nakamura H."/>
            <person name="Ohtoshi R."/>
            <person name="Moran D.A.P."/>
            <person name="Shinohara A."/>
            <person name="Yoshida Y."/>
            <person name="Fujiwara M."/>
            <person name="Mori M."/>
            <person name="Tomita M."/>
            <person name="Arakawa K."/>
        </authorList>
    </citation>
    <scope>NUCLEOTIDE SEQUENCE [LARGE SCALE GENOMIC DNA]</scope>
</reference>
<dbReference type="EMBL" id="BGPR01008062">
    <property type="protein sequence ID" value="GBN31293.1"/>
    <property type="molecule type" value="Genomic_DNA"/>
</dbReference>
<sequence length="88" mass="10298">MLSDVFILLHDNNHTARKTQELLRKFKWRVWSHTLQTRFGTQSGFQTLIWSKVPSEIDVQTVVENSLNGNGRDFCPARLTLLFLRPLE</sequence>